<dbReference type="Proteomes" id="UP001500936">
    <property type="component" value="Unassembled WGS sequence"/>
</dbReference>
<dbReference type="InterPro" id="IPR050595">
    <property type="entry name" value="Bact_response_regulator"/>
</dbReference>
<evidence type="ECO:0000256" key="2">
    <source>
        <dbReference type="PROSITE-ProRule" id="PRU00169"/>
    </source>
</evidence>
<reference evidence="5" key="1">
    <citation type="journal article" date="2019" name="Int. J. Syst. Evol. Microbiol.">
        <title>The Global Catalogue of Microorganisms (GCM) 10K type strain sequencing project: providing services to taxonomists for standard genome sequencing and annotation.</title>
        <authorList>
            <consortium name="The Broad Institute Genomics Platform"/>
            <consortium name="The Broad Institute Genome Sequencing Center for Infectious Disease"/>
            <person name="Wu L."/>
            <person name="Ma J."/>
        </authorList>
    </citation>
    <scope>NUCLEOTIDE SEQUENCE [LARGE SCALE GENOMIC DNA]</scope>
    <source>
        <strain evidence="5">JCM 17925</strain>
    </source>
</reference>
<dbReference type="RefSeq" id="WP_345264895.1">
    <property type="nucleotide sequence ID" value="NZ_BAABHB010000002.1"/>
</dbReference>
<organism evidence="4 5">
    <name type="scientific">Nibrella viscosa</name>
    <dbReference type="NCBI Taxonomy" id="1084524"/>
    <lineage>
        <taxon>Bacteria</taxon>
        <taxon>Pseudomonadati</taxon>
        <taxon>Bacteroidota</taxon>
        <taxon>Cytophagia</taxon>
        <taxon>Cytophagales</taxon>
        <taxon>Spirosomataceae</taxon>
        <taxon>Nibrella</taxon>
    </lineage>
</organism>
<keyword evidence="1 2" id="KW-0597">Phosphoprotein</keyword>
<accession>A0ABP8K352</accession>
<dbReference type="PROSITE" id="PS50110">
    <property type="entry name" value="RESPONSE_REGULATORY"/>
    <property type="match status" value="1"/>
</dbReference>
<dbReference type="InterPro" id="IPR001789">
    <property type="entry name" value="Sig_transdc_resp-reg_receiver"/>
</dbReference>
<comment type="caution">
    <text evidence="4">The sequence shown here is derived from an EMBL/GenBank/DDBJ whole genome shotgun (WGS) entry which is preliminary data.</text>
</comment>
<dbReference type="Pfam" id="PF00072">
    <property type="entry name" value="Response_reg"/>
    <property type="match status" value="1"/>
</dbReference>
<evidence type="ECO:0000256" key="1">
    <source>
        <dbReference type="ARBA" id="ARBA00022553"/>
    </source>
</evidence>
<protein>
    <recommendedName>
        <fullName evidence="3">Response regulatory domain-containing protein</fullName>
    </recommendedName>
</protein>
<dbReference type="InterPro" id="IPR011006">
    <property type="entry name" value="CheY-like_superfamily"/>
</dbReference>
<evidence type="ECO:0000259" key="3">
    <source>
        <dbReference type="PROSITE" id="PS50110"/>
    </source>
</evidence>
<feature type="modified residue" description="4-aspartylphosphate" evidence="2">
    <location>
        <position position="54"/>
    </location>
</feature>
<dbReference type="SMART" id="SM00448">
    <property type="entry name" value="REC"/>
    <property type="match status" value="1"/>
</dbReference>
<evidence type="ECO:0000313" key="5">
    <source>
        <dbReference type="Proteomes" id="UP001500936"/>
    </source>
</evidence>
<feature type="domain" description="Response regulatory" evidence="3">
    <location>
        <begin position="6"/>
        <end position="119"/>
    </location>
</feature>
<dbReference type="PANTHER" id="PTHR44591">
    <property type="entry name" value="STRESS RESPONSE REGULATOR PROTEIN 1"/>
    <property type="match status" value="1"/>
</dbReference>
<sequence length="136" mass="15269">MVNAKTVLVYDDEEDILELVQRALRTQYRVITRNSLSHVLQDVQQIQPAVIVIDYQVNGLTSHDTVLQLKQDSQTAHIPIVLFTAYDNIDALARALKTDAFLGKPFSLKDLRGCIARFTDQPVPLQMPPAPVGETR</sequence>
<evidence type="ECO:0000313" key="4">
    <source>
        <dbReference type="EMBL" id="GAA4399578.1"/>
    </source>
</evidence>
<proteinExistence type="predicted"/>
<dbReference type="SUPFAM" id="SSF52172">
    <property type="entry name" value="CheY-like"/>
    <property type="match status" value="1"/>
</dbReference>
<dbReference type="PANTHER" id="PTHR44591:SF3">
    <property type="entry name" value="RESPONSE REGULATORY DOMAIN-CONTAINING PROTEIN"/>
    <property type="match status" value="1"/>
</dbReference>
<dbReference type="Gene3D" id="3.40.50.2300">
    <property type="match status" value="1"/>
</dbReference>
<name>A0ABP8K352_9BACT</name>
<dbReference type="EMBL" id="BAABHB010000002">
    <property type="protein sequence ID" value="GAA4399578.1"/>
    <property type="molecule type" value="Genomic_DNA"/>
</dbReference>
<gene>
    <name evidence="4" type="ORF">GCM10023187_11680</name>
</gene>
<keyword evidence="5" id="KW-1185">Reference proteome</keyword>